<accession>A0ABX0XTH1</accession>
<evidence type="ECO:0000256" key="1">
    <source>
        <dbReference type="SAM" id="MobiDB-lite"/>
    </source>
</evidence>
<organism evidence="3 4">
    <name type="scientific">Planosporangium thailandense</name>
    <dbReference type="NCBI Taxonomy" id="765197"/>
    <lineage>
        <taxon>Bacteria</taxon>
        <taxon>Bacillati</taxon>
        <taxon>Actinomycetota</taxon>
        <taxon>Actinomycetes</taxon>
        <taxon>Micromonosporales</taxon>
        <taxon>Micromonosporaceae</taxon>
        <taxon>Planosporangium</taxon>
    </lineage>
</organism>
<keyword evidence="4" id="KW-1185">Reference proteome</keyword>
<evidence type="ECO:0000313" key="4">
    <source>
        <dbReference type="Proteomes" id="UP000722989"/>
    </source>
</evidence>
<keyword evidence="2" id="KW-0732">Signal</keyword>
<comment type="caution">
    <text evidence="3">The sequence shown here is derived from an EMBL/GenBank/DDBJ whole genome shotgun (WGS) entry which is preliminary data.</text>
</comment>
<feature type="region of interest" description="Disordered" evidence="1">
    <location>
        <begin position="26"/>
        <end position="50"/>
    </location>
</feature>
<name>A0ABX0XTH1_9ACTN</name>
<dbReference type="PROSITE" id="PS51257">
    <property type="entry name" value="PROKAR_LIPOPROTEIN"/>
    <property type="match status" value="1"/>
</dbReference>
<feature type="compositionally biased region" description="Polar residues" evidence="1">
    <location>
        <begin position="37"/>
        <end position="47"/>
    </location>
</feature>
<evidence type="ECO:0000313" key="3">
    <source>
        <dbReference type="EMBL" id="NJC68589.1"/>
    </source>
</evidence>
<feature type="signal peptide" evidence="2">
    <location>
        <begin position="1"/>
        <end position="22"/>
    </location>
</feature>
<evidence type="ECO:0000256" key="2">
    <source>
        <dbReference type="SAM" id="SignalP"/>
    </source>
</evidence>
<reference evidence="3 4" key="1">
    <citation type="submission" date="2020-03" db="EMBL/GenBank/DDBJ databases">
        <title>WGS of the type strain of Planosporangium spp.</title>
        <authorList>
            <person name="Thawai C."/>
        </authorList>
    </citation>
    <scope>NUCLEOTIDE SEQUENCE [LARGE SCALE GENOMIC DNA]</scope>
    <source>
        <strain evidence="3 4">TBRC 5610</strain>
    </source>
</reference>
<dbReference type="Proteomes" id="UP000722989">
    <property type="component" value="Unassembled WGS sequence"/>
</dbReference>
<dbReference type="RefSeq" id="WP_167923440.1">
    <property type="nucleotide sequence ID" value="NZ_JAATVY010000001.1"/>
</dbReference>
<gene>
    <name evidence="3" type="ORF">HC031_02450</name>
</gene>
<feature type="chain" id="PRO_5045853848" evidence="2">
    <location>
        <begin position="23"/>
        <end position="164"/>
    </location>
</feature>
<sequence length="164" mass="16724">MICIRIRAVPVGLLLFTLAACAGTNGGRAPAADPTGSAVQPTNSASSPAAPDTRVVVVRSGGLAGIRDTITVEPQGQWTRVDSAGNQHTGRLTDDDRNRLRALVGAPGLRAEAGAAATTTRCRDAYLYSLTVGSTHVSYADCPGDANRPQSAASIVGLLLKATG</sequence>
<protein>
    <submittedName>
        <fullName evidence="3">Uncharacterized protein</fullName>
    </submittedName>
</protein>
<proteinExistence type="predicted"/>
<dbReference type="EMBL" id="JAATVY010000001">
    <property type="protein sequence ID" value="NJC68589.1"/>
    <property type="molecule type" value="Genomic_DNA"/>
</dbReference>